<evidence type="ECO:0000256" key="3">
    <source>
        <dbReference type="ARBA" id="ARBA00022989"/>
    </source>
</evidence>
<comment type="subcellular location">
    <subcellularLocation>
        <location evidence="1">Membrane</location>
        <topology evidence="1">Multi-pass membrane protein</topology>
    </subcellularLocation>
</comment>
<feature type="transmembrane region" description="Helical" evidence="7">
    <location>
        <begin position="103"/>
        <end position="122"/>
    </location>
</feature>
<comment type="similarity">
    <text evidence="5">Belongs to the SAT4 family.</text>
</comment>
<dbReference type="InterPro" id="IPR049326">
    <property type="entry name" value="Rhodopsin_dom_fungi"/>
</dbReference>
<dbReference type="AlphaFoldDB" id="A0A9P4QX35"/>
<feature type="region of interest" description="Disordered" evidence="6">
    <location>
        <begin position="312"/>
        <end position="347"/>
    </location>
</feature>
<keyword evidence="4 7" id="KW-0472">Membrane</keyword>
<dbReference type="PANTHER" id="PTHR33048:SF129">
    <property type="entry name" value="INTEGRAL MEMBRANE PROTEIN-RELATED"/>
    <property type="match status" value="1"/>
</dbReference>
<reference evidence="9" key="1">
    <citation type="journal article" date="2020" name="Stud. Mycol.">
        <title>101 Dothideomycetes genomes: a test case for predicting lifestyles and emergence of pathogens.</title>
        <authorList>
            <person name="Haridas S."/>
            <person name="Albert R."/>
            <person name="Binder M."/>
            <person name="Bloem J."/>
            <person name="Labutti K."/>
            <person name="Salamov A."/>
            <person name="Andreopoulos B."/>
            <person name="Baker S."/>
            <person name="Barry K."/>
            <person name="Bills G."/>
            <person name="Bluhm B."/>
            <person name="Cannon C."/>
            <person name="Castanera R."/>
            <person name="Culley D."/>
            <person name="Daum C."/>
            <person name="Ezra D."/>
            <person name="Gonzalez J."/>
            <person name="Henrissat B."/>
            <person name="Kuo A."/>
            <person name="Liang C."/>
            <person name="Lipzen A."/>
            <person name="Lutzoni F."/>
            <person name="Magnuson J."/>
            <person name="Mondo S."/>
            <person name="Nolan M."/>
            <person name="Ohm R."/>
            <person name="Pangilinan J."/>
            <person name="Park H.-J."/>
            <person name="Ramirez L."/>
            <person name="Alfaro M."/>
            <person name="Sun H."/>
            <person name="Tritt A."/>
            <person name="Yoshinaga Y."/>
            <person name="Zwiers L.-H."/>
            <person name="Turgeon B."/>
            <person name="Goodwin S."/>
            <person name="Spatafora J."/>
            <person name="Crous P."/>
            <person name="Grigoriev I."/>
        </authorList>
    </citation>
    <scope>NUCLEOTIDE SEQUENCE</scope>
    <source>
        <strain evidence="9">CBS 125425</strain>
    </source>
</reference>
<evidence type="ECO:0000313" key="9">
    <source>
        <dbReference type="EMBL" id="KAF2732679.1"/>
    </source>
</evidence>
<feature type="transmembrane region" description="Helical" evidence="7">
    <location>
        <begin position="19"/>
        <end position="40"/>
    </location>
</feature>
<dbReference type="Proteomes" id="UP000799444">
    <property type="component" value="Unassembled WGS sequence"/>
</dbReference>
<feature type="transmembrane region" description="Helical" evidence="7">
    <location>
        <begin position="211"/>
        <end position="232"/>
    </location>
</feature>
<feature type="transmembrane region" description="Helical" evidence="7">
    <location>
        <begin position="177"/>
        <end position="199"/>
    </location>
</feature>
<comment type="caution">
    <text evidence="9">The sequence shown here is derived from an EMBL/GenBank/DDBJ whole genome shotgun (WGS) entry which is preliminary data.</text>
</comment>
<dbReference type="GO" id="GO:0016020">
    <property type="term" value="C:membrane"/>
    <property type="evidence" value="ECO:0007669"/>
    <property type="project" value="UniProtKB-SubCell"/>
</dbReference>
<gene>
    <name evidence="9" type="ORF">EJ04DRAFT_496567</name>
</gene>
<evidence type="ECO:0000256" key="1">
    <source>
        <dbReference type="ARBA" id="ARBA00004141"/>
    </source>
</evidence>
<evidence type="ECO:0000256" key="6">
    <source>
        <dbReference type="SAM" id="MobiDB-lite"/>
    </source>
</evidence>
<evidence type="ECO:0000259" key="8">
    <source>
        <dbReference type="Pfam" id="PF20684"/>
    </source>
</evidence>
<dbReference type="EMBL" id="ML996173">
    <property type="protein sequence ID" value="KAF2732679.1"/>
    <property type="molecule type" value="Genomic_DNA"/>
</dbReference>
<evidence type="ECO:0000256" key="2">
    <source>
        <dbReference type="ARBA" id="ARBA00022692"/>
    </source>
</evidence>
<dbReference type="OrthoDB" id="5278984at2759"/>
<evidence type="ECO:0000256" key="5">
    <source>
        <dbReference type="ARBA" id="ARBA00038359"/>
    </source>
</evidence>
<evidence type="ECO:0000313" key="10">
    <source>
        <dbReference type="Proteomes" id="UP000799444"/>
    </source>
</evidence>
<evidence type="ECO:0000256" key="7">
    <source>
        <dbReference type="SAM" id="Phobius"/>
    </source>
</evidence>
<proteinExistence type="inferred from homology"/>
<dbReference type="InterPro" id="IPR052337">
    <property type="entry name" value="SAT4-like"/>
</dbReference>
<name>A0A9P4QX35_9PLEO</name>
<keyword evidence="10" id="KW-1185">Reference proteome</keyword>
<feature type="transmembrane region" description="Helical" evidence="7">
    <location>
        <begin position="129"/>
        <end position="148"/>
    </location>
</feature>
<evidence type="ECO:0000256" key="4">
    <source>
        <dbReference type="ARBA" id="ARBA00023136"/>
    </source>
</evidence>
<feature type="compositionally biased region" description="Low complexity" evidence="6">
    <location>
        <begin position="333"/>
        <end position="347"/>
    </location>
</feature>
<keyword evidence="2 7" id="KW-0812">Transmembrane</keyword>
<protein>
    <recommendedName>
        <fullName evidence="8">Rhodopsin domain-containing protein</fullName>
    </recommendedName>
</protein>
<accession>A0A9P4QX35</accession>
<organism evidence="9 10">
    <name type="scientific">Polyplosphaeria fusca</name>
    <dbReference type="NCBI Taxonomy" id="682080"/>
    <lineage>
        <taxon>Eukaryota</taxon>
        <taxon>Fungi</taxon>
        <taxon>Dikarya</taxon>
        <taxon>Ascomycota</taxon>
        <taxon>Pezizomycotina</taxon>
        <taxon>Dothideomycetes</taxon>
        <taxon>Pleosporomycetidae</taxon>
        <taxon>Pleosporales</taxon>
        <taxon>Tetraplosphaeriaceae</taxon>
        <taxon>Polyplosphaeria</taxon>
    </lineage>
</organism>
<dbReference type="PANTHER" id="PTHR33048">
    <property type="entry name" value="PTH11-LIKE INTEGRAL MEMBRANE PROTEIN (AFU_ORTHOLOGUE AFUA_5G11245)"/>
    <property type="match status" value="1"/>
</dbReference>
<sequence>MTAPGAAPPDPDSNVSGTYVVPVTVLAVLTIGLVVLRIWTRVTRTRSMYVDDWLIGAAELLSLTNISLSYAAVSRGWGKPIATLTPADLTQNLKLQFAVQTTWILTLCLVRISVATSLLRFFPSLLWRLPLYTIIVLQSLISASYIVIQFAQCSPVSAAWEHVPDVKCWPVQPIINYGWAIAGVYVAIDLTLALMPIKLMRALHRPMSEKFLIGILMATGLLATTMACAKMTTFTSFGKGDPMQDSIMPSLWAKLEEQVGIIAACLPALKAPVERGLRRAGVLETRWRDERPSFVKSGVSLGVTGVGSETVVGVEGEEEGEEEGERKGKGGVRVDSVAVAPGSAGVV</sequence>
<keyword evidence="3 7" id="KW-1133">Transmembrane helix</keyword>
<feature type="domain" description="Rhodopsin" evidence="8">
    <location>
        <begin position="36"/>
        <end position="274"/>
    </location>
</feature>
<dbReference type="Pfam" id="PF20684">
    <property type="entry name" value="Fung_rhodopsin"/>
    <property type="match status" value="1"/>
</dbReference>